<evidence type="ECO:0000256" key="2">
    <source>
        <dbReference type="ARBA" id="ARBA00023002"/>
    </source>
</evidence>
<dbReference type="InterPro" id="IPR029154">
    <property type="entry name" value="HIBADH-like_NADP-bd"/>
</dbReference>
<proteinExistence type="inferred from homology"/>
<dbReference type="PIRSF" id="PIRSF000103">
    <property type="entry name" value="HIBADH"/>
    <property type="match status" value="1"/>
</dbReference>
<dbReference type="AlphaFoldDB" id="A0AA49GME8"/>
<evidence type="ECO:0000256" key="3">
    <source>
        <dbReference type="ARBA" id="ARBA00023027"/>
    </source>
</evidence>
<feature type="domain" description="6-phosphogluconate dehydrogenase NADP-binding" evidence="5">
    <location>
        <begin position="13"/>
        <end position="174"/>
    </location>
</feature>
<dbReference type="PANTHER" id="PTHR43060:SF15">
    <property type="entry name" value="3-HYDROXYISOBUTYRATE DEHYDROGENASE-LIKE 1, MITOCHONDRIAL-RELATED"/>
    <property type="match status" value="1"/>
</dbReference>
<dbReference type="InterPro" id="IPR036291">
    <property type="entry name" value="NAD(P)-bd_dom_sf"/>
</dbReference>
<feature type="active site" evidence="4">
    <location>
        <position position="183"/>
    </location>
</feature>
<dbReference type="PROSITE" id="PS00895">
    <property type="entry name" value="3_HYDROXYISOBUT_DH"/>
    <property type="match status" value="1"/>
</dbReference>
<dbReference type="GO" id="GO:0051287">
    <property type="term" value="F:NAD binding"/>
    <property type="evidence" value="ECO:0007669"/>
    <property type="project" value="InterPro"/>
</dbReference>
<feature type="domain" description="3-hydroxyisobutyrate dehydrogenase-like NAD-binding" evidence="6">
    <location>
        <begin position="177"/>
        <end position="297"/>
    </location>
</feature>
<dbReference type="InterPro" id="IPR015815">
    <property type="entry name" value="HIBADH-related"/>
</dbReference>
<gene>
    <name evidence="7" type="ORF">K4G66_02060</name>
</gene>
<reference evidence="7" key="2">
    <citation type="journal article" date="2024" name="Antonie Van Leeuwenhoek">
        <title>Roseihalotalea indica gen. nov., sp. nov., a halophilic Bacteroidetes from mesopelagic Southwest Indian Ocean with higher carbohydrate metabolic potential.</title>
        <authorList>
            <person name="Chen B."/>
            <person name="Zhang M."/>
            <person name="Lin D."/>
            <person name="Ye J."/>
            <person name="Tang K."/>
        </authorList>
    </citation>
    <scope>NUCLEOTIDE SEQUENCE</scope>
    <source>
        <strain evidence="7">TK19036</strain>
    </source>
</reference>
<dbReference type="InterPro" id="IPR006115">
    <property type="entry name" value="6PGDH_NADP-bd"/>
</dbReference>
<dbReference type="PANTHER" id="PTHR43060">
    <property type="entry name" value="3-HYDROXYISOBUTYRATE DEHYDROGENASE-LIKE 1, MITOCHONDRIAL-RELATED"/>
    <property type="match status" value="1"/>
</dbReference>
<accession>A0AA49GME8</accession>
<dbReference type="GO" id="GO:0050661">
    <property type="term" value="F:NADP binding"/>
    <property type="evidence" value="ECO:0007669"/>
    <property type="project" value="InterPro"/>
</dbReference>
<dbReference type="GO" id="GO:0016054">
    <property type="term" value="P:organic acid catabolic process"/>
    <property type="evidence" value="ECO:0007669"/>
    <property type="project" value="UniProtKB-ARBA"/>
</dbReference>
<dbReference type="Gene3D" id="1.10.1040.10">
    <property type="entry name" value="N-(1-d-carboxylethyl)-l-norvaline Dehydrogenase, domain 2"/>
    <property type="match status" value="1"/>
</dbReference>
<organism evidence="7">
    <name type="scientific">Roseihalotalea indica</name>
    <dbReference type="NCBI Taxonomy" id="2867963"/>
    <lineage>
        <taxon>Bacteria</taxon>
        <taxon>Pseudomonadati</taxon>
        <taxon>Bacteroidota</taxon>
        <taxon>Cytophagia</taxon>
        <taxon>Cytophagales</taxon>
        <taxon>Catalimonadaceae</taxon>
        <taxon>Roseihalotalea</taxon>
    </lineage>
</organism>
<dbReference type="Pfam" id="PF03446">
    <property type="entry name" value="NAD_binding_2"/>
    <property type="match status" value="1"/>
</dbReference>
<evidence type="ECO:0000256" key="1">
    <source>
        <dbReference type="ARBA" id="ARBA00009080"/>
    </source>
</evidence>
<sequence>MNTTTTFPPNGKTIGFIGLGLMGKPMARHLKQAGAHVIIHNRSQEVVQELEQEGFTSASSPAKVAEAVQDGYIILMLTNTYAVEEVVAGEQGVFTRLQPSATIIDMGSTWVRETQRWQQTAAEKEADWIDAPVSGGQQGARDATLTIMAGGNKSTFDQVKPILDILGGSVTYMGGSGTGQITKLANQLIVANTIASVSEAFLLCESTGVDVTAARQALLNGFAGSKILDMHGLRMIEGNYEPGGRATSQLKDLVEVRRVAQDHQLDLPMLMTNIPLWEKMIDAGLGNLDHSGLYRYYQQQHPKQS</sequence>
<keyword evidence="3" id="KW-0520">NAD</keyword>
<reference evidence="7" key="1">
    <citation type="journal article" date="2023" name="Comput. Struct. Biotechnol. J.">
        <title>Discovery of a novel marine Bacteroidetes with a rich repertoire of carbohydrate-active enzymes.</title>
        <authorList>
            <person name="Chen B."/>
            <person name="Liu G."/>
            <person name="Chen Q."/>
            <person name="Wang H."/>
            <person name="Liu L."/>
            <person name="Tang K."/>
        </authorList>
    </citation>
    <scope>NUCLEOTIDE SEQUENCE</scope>
    <source>
        <strain evidence="7">TK19036</strain>
    </source>
</reference>
<dbReference type="Gene3D" id="3.40.50.720">
    <property type="entry name" value="NAD(P)-binding Rossmann-like Domain"/>
    <property type="match status" value="1"/>
</dbReference>
<evidence type="ECO:0000313" key="7">
    <source>
        <dbReference type="EMBL" id="WKN37492.1"/>
    </source>
</evidence>
<dbReference type="SUPFAM" id="SSF51735">
    <property type="entry name" value="NAD(P)-binding Rossmann-fold domains"/>
    <property type="match status" value="1"/>
</dbReference>
<evidence type="ECO:0000259" key="5">
    <source>
        <dbReference type="Pfam" id="PF03446"/>
    </source>
</evidence>
<protein>
    <submittedName>
        <fullName evidence="7">NAD(P)-dependent oxidoreductase</fullName>
    </submittedName>
</protein>
<name>A0AA49GME8_9BACT</name>
<dbReference type="Pfam" id="PF14833">
    <property type="entry name" value="NAD_binding_11"/>
    <property type="match status" value="1"/>
</dbReference>
<dbReference type="SUPFAM" id="SSF48179">
    <property type="entry name" value="6-phosphogluconate dehydrogenase C-terminal domain-like"/>
    <property type="match status" value="1"/>
</dbReference>
<dbReference type="InterPro" id="IPR008927">
    <property type="entry name" value="6-PGluconate_DH-like_C_sf"/>
</dbReference>
<keyword evidence="2" id="KW-0560">Oxidoreductase</keyword>
<dbReference type="InterPro" id="IPR002204">
    <property type="entry name" value="3-OH-isobutyrate_DH-rel_CS"/>
</dbReference>
<comment type="similarity">
    <text evidence="1">Belongs to the HIBADH-related family.</text>
</comment>
<evidence type="ECO:0000259" key="6">
    <source>
        <dbReference type="Pfam" id="PF14833"/>
    </source>
</evidence>
<dbReference type="EMBL" id="CP120682">
    <property type="protein sequence ID" value="WKN37492.1"/>
    <property type="molecule type" value="Genomic_DNA"/>
</dbReference>
<evidence type="ECO:0000256" key="4">
    <source>
        <dbReference type="PIRSR" id="PIRSR000103-1"/>
    </source>
</evidence>
<dbReference type="GO" id="GO:0016491">
    <property type="term" value="F:oxidoreductase activity"/>
    <property type="evidence" value="ECO:0007669"/>
    <property type="project" value="UniProtKB-KW"/>
</dbReference>
<dbReference type="InterPro" id="IPR013328">
    <property type="entry name" value="6PGD_dom2"/>
</dbReference>